<name>A0ABT9PIS6_9ACTO</name>
<keyword evidence="2" id="KW-1185">Reference proteome</keyword>
<protein>
    <recommendedName>
        <fullName evidence="3">DUF3375 domain-containing protein</fullName>
    </recommendedName>
</protein>
<dbReference type="EMBL" id="JAUSQL010000001">
    <property type="protein sequence ID" value="MDP9832614.1"/>
    <property type="molecule type" value="Genomic_DNA"/>
</dbReference>
<dbReference type="InterPro" id="IPR021804">
    <property type="entry name" value="DUF3375"/>
</dbReference>
<gene>
    <name evidence="1" type="ORF">J2S45_001293</name>
</gene>
<dbReference type="RefSeq" id="WP_307634893.1">
    <property type="nucleotide sequence ID" value="NZ_JAUSQL010000001.1"/>
</dbReference>
<comment type="caution">
    <text evidence="1">The sequence shown here is derived from an EMBL/GenBank/DDBJ whole genome shotgun (WGS) entry which is preliminary data.</text>
</comment>
<accession>A0ABT9PIS6</accession>
<sequence>MRREQKENPVLALMRQETMPVIFALLLEHLGGDEASLPAAELYGLMEDDLDELRRQGFDLPGTAQHYCMEWVKAGYLTRRPAPTGRGEVFELSAPGHEAIRFLEKIVAPRAGVSQSRLSSIISSLEKLATDTDESVAARLAALRAERDRIDRQVEATQRGEFTAMEPDAAASFLTEVLADARDVPSDFARVRDAMERLGRQLRTRLIDADLAQGDVLDSVFRGMDEIRQSPEWRSFDAFHTLLKDDEYHAVFEDAVARIVTRSFVSALDPDDIVFLEEYYPRLRAESFVVAQSMSSFSHSLREFAQSRQFEEFRELSERIRRAQRAGIEAAPVLRLHDQMRASIELTSPEIIGVGRLALHVPSEVEAEVPLEAVPVGKADWEFLKAQVRDYEIDFEELALAVHKALGEARPCTIGDILQRFPASQGLASVVGLFILGERHGEALPDGESVSWTWKGQRVTARMSTSFVFEEDFSDGP</sequence>
<reference evidence="1 2" key="1">
    <citation type="submission" date="2023-07" db="EMBL/GenBank/DDBJ databases">
        <title>Sequencing the genomes of 1000 actinobacteria strains.</title>
        <authorList>
            <person name="Klenk H.-P."/>
        </authorList>
    </citation>
    <scope>NUCLEOTIDE SEQUENCE [LARGE SCALE GENOMIC DNA]</scope>
    <source>
        <strain evidence="1 2">DSM 19515</strain>
    </source>
</reference>
<evidence type="ECO:0000313" key="1">
    <source>
        <dbReference type="EMBL" id="MDP9832614.1"/>
    </source>
</evidence>
<dbReference type="Pfam" id="PF11855">
    <property type="entry name" value="DUF3375"/>
    <property type="match status" value="1"/>
</dbReference>
<organism evidence="1 2">
    <name type="scientific">Trueperella abortisuis</name>
    <dbReference type="NCBI Taxonomy" id="445930"/>
    <lineage>
        <taxon>Bacteria</taxon>
        <taxon>Bacillati</taxon>
        <taxon>Actinomycetota</taxon>
        <taxon>Actinomycetes</taxon>
        <taxon>Actinomycetales</taxon>
        <taxon>Actinomycetaceae</taxon>
        <taxon>Trueperella</taxon>
    </lineage>
</organism>
<evidence type="ECO:0000313" key="2">
    <source>
        <dbReference type="Proteomes" id="UP001230145"/>
    </source>
</evidence>
<proteinExistence type="predicted"/>
<evidence type="ECO:0008006" key="3">
    <source>
        <dbReference type="Google" id="ProtNLM"/>
    </source>
</evidence>
<dbReference type="Proteomes" id="UP001230145">
    <property type="component" value="Unassembled WGS sequence"/>
</dbReference>